<gene>
    <name evidence="2" type="ORF">F4560_006541</name>
</gene>
<name>A0A7W9M493_9PSEU</name>
<dbReference type="EMBL" id="JACHMO010000001">
    <property type="protein sequence ID" value="MBB5806773.1"/>
    <property type="molecule type" value="Genomic_DNA"/>
</dbReference>
<sequence>MRREHPGRRPTRVTHQPFPGKQQPTRPTRATGVPRRRSY</sequence>
<feature type="compositionally biased region" description="Basic residues" evidence="1">
    <location>
        <begin position="1"/>
        <end position="12"/>
    </location>
</feature>
<feature type="region of interest" description="Disordered" evidence="1">
    <location>
        <begin position="1"/>
        <end position="39"/>
    </location>
</feature>
<protein>
    <submittedName>
        <fullName evidence="2">Uncharacterized protein</fullName>
    </submittedName>
</protein>
<evidence type="ECO:0000313" key="2">
    <source>
        <dbReference type="EMBL" id="MBB5806773.1"/>
    </source>
</evidence>
<accession>A0A7W9M493</accession>
<comment type="caution">
    <text evidence="2">The sequence shown here is derived from an EMBL/GenBank/DDBJ whole genome shotgun (WGS) entry which is preliminary data.</text>
</comment>
<keyword evidence="3" id="KW-1185">Reference proteome</keyword>
<proteinExistence type="predicted"/>
<dbReference type="AlphaFoldDB" id="A0A7W9M493"/>
<evidence type="ECO:0000256" key="1">
    <source>
        <dbReference type="SAM" id="MobiDB-lite"/>
    </source>
</evidence>
<evidence type="ECO:0000313" key="3">
    <source>
        <dbReference type="Proteomes" id="UP000552097"/>
    </source>
</evidence>
<dbReference type="Proteomes" id="UP000552097">
    <property type="component" value="Unassembled WGS sequence"/>
</dbReference>
<organism evidence="2 3">
    <name type="scientific">Saccharothrix ecbatanensis</name>
    <dbReference type="NCBI Taxonomy" id="1105145"/>
    <lineage>
        <taxon>Bacteria</taxon>
        <taxon>Bacillati</taxon>
        <taxon>Actinomycetota</taxon>
        <taxon>Actinomycetes</taxon>
        <taxon>Pseudonocardiales</taxon>
        <taxon>Pseudonocardiaceae</taxon>
        <taxon>Saccharothrix</taxon>
    </lineage>
</organism>
<reference evidence="2 3" key="1">
    <citation type="submission" date="2020-08" db="EMBL/GenBank/DDBJ databases">
        <title>Sequencing the genomes of 1000 actinobacteria strains.</title>
        <authorList>
            <person name="Klenk H.-P."/>
        </authorList>
    </citation>
    <scope>NUCLEOTIDE SEQUENCE [LARGE SCALE GENOMIC DNA]</scope>
    <source>
        <strain evidence="2 3">DSM 45486</strain>
    </source>
</reference>